<proteinExistence type="inferred from homology"/>
<dbReference type="PROSITE" id="PS00723">
    <property type="entry name" value="POLYPRENYL_SYNTHASE_1"/>
    <property type="match status" value="1"/>
</dbReference>
<dbReference type="InterPro" id="IPR033749">
    <property type="entry name" value="Polyprenyl_synt_CS"/>
</dbReference>
<dbReference type="Pfam" id="PF00348">
    <property type="entry name" value="polyprenyl_synt"/>
    <property type="match status" value="1"/>
</dbReference>
<keyword evidence="7" id="KW-0460">Magnesium</keyword>
<evidence type="ECO:0000256" key="8">
    <source>
        <dbReference type="ARBA" id="ARBA00023229"/>
    </source>
</evidence>
<evidence type="ECO:0000256" key="10">
    <source>
        <dbReference type="ARBA" id="ARBA00032873"/>
    </source>
</evidence>
<dbReference type="NCBIfam" id="NF045485">
    <property type="entry name" value="FPPsyn"/>
    <property type="match status" value="1"/>
</dbReference>
<dbReference type="CDD" id="cd00685">
    <property type="entry name" value="Trans_IPPS_HT"/>
    <property type="match status" value="1"/>
</dbReference>
<dbReference type="GO" id="GO:0005737">
    <property type="term" value="C:cytoplasm"/>
    <property type="evidence" value="ECO:0007669"/>
    <property type="project" value="UniProtKB-ARBA"/>
</dbReference>
<dbReference type="GO" id="GO:0004337">
    <property type="term" value="F:(2E,6E)-farnesyl diphosphate synthase activity"/>
    <property type="evidence" value="ECO:0007669"/>
    <property type="project" value="UniProtKB-EC"/>
</dbReference>
<organism evidence="13 14">
    <name type="scientific">Vagococcus entomophilus</name>
    <dbReference type="NCBI Taxonomy" id="1160095"/>
    <lineage>
        <taxon>Bacteria</taxon>
        <taxon>Bacillati</taxon>
        <taxon>Bacillota</taxon>
        <taxon>Bacilli</taxon>
        <taxon>Lactobacillales</taxon>
        <taxon>Enterococcaceae</taxon>
        <taxon>Vagococcus</taxon>
    </lineage>
</organism>
<comment type="caution">
    <text evidence="13">The sequence shown here is derived from an EMBL/GenBank/DDBJ whole genome shotgun (WGS) entry which is preliminary data.</text>
</comment>
<keyword evidence="6" id="KW-0479">Metal-binding</keyword>
<comment type="similarity">
    <text evidence="2 12">Belongs to the FPP/GGPP synthase family.</text>
</comment>
<dbReference type="Gene3D" id="1.10.600.10">
    <property type="entry name" value="Farnesyl Diphosphate Synthase"/>
    <property type="match status" value="1"/>
</dbReference>
<evidence type="ECO:0000256" key="11">
    <source>
        <dbReference type="ARBA" id="ARBA00049399"/>
    </source>
</evidence>
<evidence type="ECO:0000256" key="9">
    <source>
        <dbReference type="ARBA" id="ARBA00032380"/>
    </source>
</evidence>
<accession>A0A430AIS4</accession>
<dbReference type="SUPFAM" id="SSF48576">
    <property type="entry name" value="Terpenoid synthases"/>
    <property type="match status" value="1"/>
</dbReference>
<evidence type="ECO:0000313" key="14">
    <source>
        <dbReference type="Proteomes" id="UP000288669"/>
    </source>
</evidence>
<dbReference type="FunFam" id="1.10.600.10:FF:000001">
    <property type="entry name" value="Geranylgeranyl diphosphate synthase"/>
    <property type="match status" value="1"/>
</dbReference>
<evidence type="ECO:0000256" key="2">
    <source>
        <dbReference type="ARBA" id="ARBA00006706"/>
    </source>
</evidence>
<dbReference type="SFLD" id="SFLDS00005">
    <property type="entry name" value="Isoprenoid_Synthase_Type_I"/>
    <property type="match status" value="1"/>
</dbReference>
<dbReference type="PANTHER" id="PTHR43281">
    <property type="entry name" value="FARNESYL DIPHOSPHATE SYNTHASE"/>
    <property type="match status" value="1"/>
</dbReference>
<evidence type="ECO:0000256" key="7">
    <source>
        <dbReference type="ARBA" id="ARBA00022842"/>
    </source>
</evidence>
<dbReference type="PROSITE" id="PS00444">
    <property type="entry name" value="POLYPRENYL_SYNTHASE_2"/>
    <property type="match status" value="1"/>
</dbReference>
<dbReference type="EMBL" id="NGJZ01000001">
    <property type="protein sequence ID" value="RSU07817.1"/>
    <property type="molecule type" value="Genomic_DNA"/>
</dbReference>
<dbReference type="RefSeq" id="WP_245974982.1">
    <property type="nucleotide sequence ID" value="NZ_JBHLWU010000001.1"/>
</dbReference>
<comment type="catalytic activity">
    <reaction evidence="11">
        <text>isopentenyl diphosphate + (2E)-geranyl diphosphate = (2E,6E)-farnesyl diphosphate + diphosphate</text>
        <dbReference type="Rhea" id="RHEA:19361"/>
        <dbReference type="ChEBI" id="CHEBI:33019"/>
        <dbReference type="ChEBI" id="CHEBI:58057"/>
        <dbReference type="ChEBI" id="CHEBI:128769"/>
        <dbReference type="ChEBI" id="CHEBI:175763"/>
        <dbReference type="EC" id="2.5.1.10"/>
    </reaction>
</comment>
<protein>
    <recommendedName>
        <fullName evidence="4">Farnesyl diphosphate synthase</fullName>
        <ecNumber evidence="3">2.5.1.10</ecNumber>
    </recommendedName>
    <alternativeName>
        <fullName evidence="10">(2E,6E)-farnesyl diphosphate synthase</fullName>
    </alternativeName>
    <alternativeName>
        <fullName evidence="9">Geranyltranstransferase</fullName>
    </alternativeName>
</protein>
<gene>
    <name evidence="13" type="ORF">CBF30_00835</name>
</gene>
<reference evidence="13 14" key="1">
    <citation type="submission" date="2017-05" db="EMBL/GenBank/DDBJ databases">
        <title>Vagococcus spp. assemblies.</title>
        <authorList>
            <person name="Gulvik C.A."/>
        </authorList>
    </citation>
    <scope>NUCLEOTIDE SEQUENCE [LARGE SCALE GENOMIC DNA]</scope>
    <source>
        <strain evidence="13 14">DSM 24756</strain>
    </source>
</reference>
<dbReference type="InterPro" id="IPR053378">
    <property type="entry name" value="Prenyl_diphosphate_synthase"/>
</dbReference>
<evidence type="ECO:0000256" key="6">
    <source>
        <dbReference type="ARBA" id="ARBA00022723"/>
    </source>
</evidence>
<evidence type="ECO:0000256" key="4">
    <source>
        <dbReference type="ARBA" id="ARBA00015100"/>
    </source>
</evidence>
<dbReference type="SFLD" id="SFLDG01017">
    <property type="entry name" value="Polyprenyl_Transferase_Like"/>
    <property type="match status" value="1"/>
</dbReference>
<comment type="cofactor">
    <cofactor evidence="1">
        <name>Mg(2+)</name>
        <dbReference type="ChEBI" id="CHEBI:18420"/>
    </cofactor>
</comment>
<dbReference type="AlphaFoldDB" id="A0A430AIS4"/>
<dbReference type="InterPro" id="IPR008949">
    <property type="entry name" value="Isoprenoid_synthase_dom_sf"/>
</dbReference>
<evidence type="ECO:0000313" key="13">
    <source>
        <dbReference type="EMBL" id="RSU07817.1"/>
    </source>
</evidence>
<evidence type="ECO:0000256" key="3">
    <source>
        <dbReference type="ARBA" id="ARBA00012439"/>
    </source>
</evidence>
<dbReference type="InterPro" id="IPR000092">
    <property type="entry name" value="Polyprenyl_synt"/>
</dbReference>
<dbReference type="PANTHER" id="PTHR43281:SF1">
    <property type="entry name" value="FARNESYL DIPHOSPHATE SYNTHASE"/>
    <property type="match status" value="1"/>
</dbReference>
<evidence type="ECO:0000256" key="5">
    <source>
        <dbReference type="ARBA" id="ARBA00022679"/>
    </source>
</evidence>
<evidence type="ECO:0000256" key="12">
    <source>
        <dbReference type="RuleBase" id="RU004466"/>
    </source>
</evidence>
<dbReference type="GO" id="GO:0016114">
    <property type="term" value="P:terpenoid biosynthetic process"/>
    <property type="evidence" value="ECO:0007669"/>
    <property type="project" value="UniProtKB-ARBA"/>
</dbReference>
<keyword evidence="5 12" id="KW-0808">Transferase</keyword>
<evidence type="ECO:0000256" key="1">
    <source>
        <dbReference type="ARBA" id="ARBA00001946"/>
    </source>
</evidence>
<keyword evidence="14" id="KW-1185">Reference proteome</keyword>
<dbReference type="EC" id="2.5.1.10" evidence="3"/>
<sequence length="298" mass="33219">MSSYFQKFSEKHTPKINQIMCQHILKHCTEEKLKEAMIYSVEAGGKRLRPLLLLSVVAFHGEKIEKKHYQLAAALEMIHTYSLIHDDLPAMDNDDLRRGKPTNHKVFGEATAILAGDALLTEAFHLLSLSPFSSDTLVKMIQEFAKASGSYGMVAGQLADMEAENTSLTLSELKAVHARKTGALIECAVNSGLLSLERTLDDLKSMQTFAQHFGVAFQIKDDLLDVVGNEAEIGKKIGMDALLHKSTYPFLLGVDGAKEALEQECLNAEIALNHIMPKNERMEKFSFFDELLLQLRKL</sequence>
<dbReference type="GO" id="GO:0046872">
    <property type="term" value="F:metal ion binding"/>
    <property type="evidence" value="ECO:0007669"/>
    <property type="project" value="UniProtKB-KW"/>
</dbReference>
<keyword evidence="8" id="KW-0414">Isoprene biosynthesis</keyword>
<name>A0A430AIS4_9ENTE</name>
<dbReference type="Proteomes" id="UP000288669">
    <property type="component" value="Unassembled WGS sequence"/>
</dbReference>